<keyword evidence="2" id="KW-1133">Transmembrane helix</keyword>
<name>A0AAQ4F1M5_AMBAM</name>
<dbReference type="PANTHER" id="PTHR11161">
    <property type="entry name" value="O-ACYLTRANSFERASE"/>
    <property type="match status" value="1"/>
</dbReference>
<evidence type="ECO:0000259" key="3">
    <source>
        <dbReference type="Pfam" id="PF01757"/>
    </source>
</evidence>
<feature type="region of interest" description="Disordered" evidence="1">
    <location>
        <begin position="485"/>
        <end position="516"/>
    </location>
</feature>
<protein>
    <recommendedName>
        <fullName evidence="3">Acyltransferase 3 domain-containing protein</fullName>
    </recommendedName>
</protein>
<accession>A0AAQ4F1M5</accession>
<comment type="caution">
    <text evidence="4">The sequence shown here is derived from an EMBL/GenBank/DDBJ whole genome shotgun (WGS) entry which is preliminary data.</text>
</comment>
<keyword evidence="2" id="KW-0812">Transmembrane</keyword>
<evidence type="ECO:0000256" key="1">
    <source>
        <dbReference type="SAM" id="MobiDB-lite"/>
    </source>
</evidence>
<dbReference type="GO" id="GO:0016747">
    <property type="term" value="F:acyltransferase activity, transferring groups other than amino-acyl groups"/>
    <property type="evidence" value="ECO:0007669"/>
    <property type="project" value="InterPro"/>
</dbReference>
<dbReference type="AlphaFoldDB" id="A0AAQ4F1M5"/>
<dbReference type="PANTHER" id="PTHR11161:SF0">
    <property type="entry name" value="O-ACYLTRANSFERASE LIKE PROTEIN"/>
    <property type="match status" value="1"/>
</dbReference>
<feature type="transmembrane region" description="Helical" evidence="2">
    <location>
        <begin position="411"/>
        <end position="433"/>
    </location>
</feature>
<feature type="transmembrane region" description="Helical" evidence="2">
    <location>
        <begin position="445"/>
        <end position="463"/>
    </location>
</feature>
<keyword evidence="2" id="KW-0472">Membrane</keyword>
<feature type="transmembrane region" description="Helical" evidence="2">
    <location>
        <begin position="166"/>
        <end position="183"/>
    </location>
</feature>
<dbReference type="InterPro" id="IPR002656">
    <property type="entry name" value="Acyl_transf_3_dom"/>
</dbReference>
<organism evidence="4 5">
    <name type="scientific">Amblyomma americanum</name>
    <name type="common">Lone star tick</name>
    <dbReference type="NCBI Taxonomy" id="6943"/>
    <lineage>
        <taxon>Eukaryota</taxon>
        <taxon>Metazoa</taxon>
        <taxon>Ecdysozoa</taxon>
        <taxon>Arthropoda</taxon>
        <taxon>Chelicerata</taxon>
        <taxon>Arachnida</taxon>
        <taxon>Acari</taxon>
        <taxon>Parasitiformes</taxon>
        <taxon>Ixodida</taxon>
        <taxon>Ixodoidea</taxon>
        <taxon>Ixodidae</taxon>
        <taxon>Amblyomminae</taxon>
        <taxon>Amblyomma</taxon>
    </lineage>
</organism>
<dbReference type="Pfam" id="PF01757">
    <property type="entry name" value="Acyl_transf_3"/>
    <property type="match status" value="1"/>
</dbReference>
<feature type="transmembrane region" description="Helical" evidence="2">
    <location>
        <begin position="115"/>
        <end position="143"/>
    </location>
</feature>
<dbReference type="Proteomes" id="UP001321473">
    <property type="component" value="Unassembled WGS sequence"/>
</dbReference>
<reference evidence="4 5" key="1">
    <citation type="journal article" date="2023" name="Arcadia Sci">
        <title>De novo assembly of a long-read Amblyomma americanum tick genome.</title>
        <authorList>
            <person name="Chou S."/>
            <person name="Poskanzer K.E."/>
            <person name="Rollins M."/>
            <person name="Thuy-Boun P.S."/>
        </authorList>
    </citation>
    <scope>NUCLEOTIDE SEQUENCE [LARGE SCALE GENOMIC DNA]</scope>
    <source>
        <strain evidence="4">F_SG_1</strain>
        <tissue evidence="4">Salivary glands</tissue>
    </source>
</reference>
<feature type="transmembrane region" description="Helical" evidence="2">
    <location>
        <begin position="6"/>
        <end position="30"/>
    </location>
</feature>
<feature type="transmembrane region" description="Helical" evidence="2">
    <location>
        <begin position="376"/>
        <end position="399"/>
    </location>
</feature>
<feature type="domain" description="Acyltransferase 3" evidence="3">
    <location>
        <begin position="76"/>
        <end position="459"/>
    </location>
</feature>
<feature type="transmembrane region" description="Helical" evidence="2">
    <location>
        <begin position="256"/>
        <end position="276"/>
    </location>
</feature>
<keyword evidence="5" id="KW-1185">Reference proteome</keyword>
<dbReference type="InterPro" id="IPR052728">
    <property type="entry name" value="O2_lipid_transport_reg"/>
</dbReference>
<dbReference type="EMBL" id="JARKHS020008575">
    <property type="protein sequence ID" value="KAK8780652.1"/>
    <property type="molecule type" value="Genomic_DNA"/>
</dbReference>
<feature type="transmembrane region" description="Helical" evidence="2">
    <location>
        <begin position="301"/>
        <end position="323"/>
    </location>
</feature>
<gene>
    <name evidence="4" type="ORF">V5799_018008</name>
</gene>
<feature type="transmembrane region" description="Helical" evidence="2">
    <location>
        <begin position="228"/>
        <end position="249"/>
    </location>
</feature>
<evidence type="ECO:0000313" key="5">
    <source>
        <dbReference type="Proteomes" id="UP001321473"/>
    </source>
</evidence>
<evidence type="ECO:0000256" key="2">
    <source>
        <dbReference type="SAM" id="Phobius"/>
    </source>
</evidence>
<proteinExistence type="predicted"/>
<evidence type="ECO:0000313" key="4">
    <source>
        <dbReference type="EMBL" id="KAK8780652.1"/>
    </source>
</evidence>
<sequence>MLLYLVYFSSFFGTVLITILLSSFADLLLMKYGGKQVKKRSVVPWRRLVILYSAVSNTRKLLDLKSRSVDSQRLRFLHGMKFMSALWVILSHAYYCVQPDAIDSVFRAVELTESLHFQVVANGFVCVSTFIFISGFLLGYTLLQKRHSLRKKNAFVQVVIMVVRRYFRTTIPAMVVVLAFFLLPKLLHGPLAQEHLSKYYNGCSKNWWTVLVHINNFNKYEDICLDHYWYISVDMQLFLVASIVCVLMTRHMTVGAVLLVLLSIISSAVVLAQTFINDYMPLILFWNPDTDKSTETGEMVYAWPFIHFGSFAIGIFCGWWTVNKSQWRPSKCSQCFLWALSLCCTALVVFVAWPWNNLRMPSRGVAALYAALHKNAWALSLAWITFACATGQGGPVNAFLSWRGFVVPSRLTYSVYLIHYLVYLARVAVVTVPMQLHEFLQFKDFLGVSAISYLLAYLLYLVAEAPVANLEKMLLGQPASDVDRAASGGTARVPNGQGGTASSANGAVPNELHSKL</sequence>
<feature type="transmembrane region" description="Helical" evidence="2">
    <location>
        <begin position="335"/>
        <end position="356"/>
    </location>
</feature>